<dbReference type="RefSeq" id="WP_085474807.1">
    <property type="nucleotide sequence ID" value="NZ_FXBM01000001.1"/>
</dbReference>
<sequence>MARGETAPRRPERHTRTSDAAVDTPSTSPASEWPTASAAAPADRSDAARPAAARPASIRVRKKRRASGTARARRLAKRVGYTALVIALLAGLAVVVVLIVAPHHLF</sequence>
<dbReference type="Proteomes" id="UP000193711">
    <property type="component" value="Unassembled WGS sequence"/>
</dbReference>
<proteinExistence type="predicted"/>
<organism evidence="3 4">
    <name type="scientific">Rathayibacter oskolensis</name>
    <dbReference type="NCBI Taxonomy" id="1891671"/>
    <lineage>
        <taxon>Bacteria</taxon>
        <taxon>Bacillati</taxon>
        <taxon>Actinomycetota</taxon>
        <taxon>Actinomycetes</taxon>
        <taxon>Micrococcales</taxon>
        <taxon>Microbacteriaceae</taxon>
        <taxon>Rathayibacter</taxon>
    </lineage>
</organism>
<accession>A0A1X7MY03</accession>
<keyword evidence="2" id="KW-0812">Transmembrane</keyword>
<feature type="compositionally biased region" description="Basic residues" evidence="1">
    <location>
        <begin position="59"/>
        <end position="72"/>
    </location>
</feature>
<protein>
    <submittedName>
        <fullName evidence="3">Uncharacterized protein</fullName>
    </submittedName>
</protein>
<keyword evidence="4" id="KW-1185">Reference proteome</keyword>
<feature type="transmembrane region" description="Helical" evidence="2">
    <location>
        <begin position="79"/>
        <end position="101"/>
    </location>
</feature>
<feature type="region of interest" description="Disordered" evidence="1">
    <location>
        <begin position="1"/>
        <end position="72"/>
    </location>
</feature>
<name>A0A1X7MY03_9MICO</name>
<dbReference type="EMBL" id="FXBM01000001">
    <property type="protein sequence ID" value="SMH29103.1"/>
    <property type="molecule type" value="Genomic_DNA"/>
</dbReference>
<evidence type="ECO:0000256" key="2">
    <source>
        <dbReference type="SAM" id="Phobius"/>
    </source>
</evidence>
<keyword evidence="2" id="KW-1133">Transmembrane helix</keyword>
<keyword evidence="2" id="KW-0472">Membrane</keyword>
<evidence type="ECO:0000256" key="1">
    <source>
        <dbReference type="SAM" id="MobiDB-lite"/>
    </source>
</evidence>
<feature type="compositionally biased region" description="Basic and acidic residues" evidence="1">
    <location>
        <begin position="1"/>
        <end position="17"/>
    </location>
</feature>
<reference evidence="4" key="1">
    <citation type="submission" date="2017-04" db="EMBL/GenBank/DDBJ databases">
        <authorList>
            <person name="Varghese N."/>
            <person name="Submissions S."/>
        </authorList>
    </citation>
    <scope>NUCLEOTIDE SEQUENCE [LARGE SCALE GENOMIC DNA]</scope>
    <source>
        <strain evidence="4">VKM Ac-2121</strain>
    </source>
</reference>
<evidence type="ECO:0000313" key="3">
    <source>
        <dbReference type="EMBL" id="SMH29103.1"/>
    </source>
</evidence>
<evidence type="ECO:0000313" key="4">
    <source>
        <dbReference type="Proteomes" id="UP000193711"/>
    </source>
</evidence>
<dbReference type="AlphaFoldDB" id="A0A1X7MY03"/>
<gene>
    <name evidence="3" type="ORF">SAMN06295885_0262</name>
</gene>
<feature type="compositionally biased region" description="Low complexity" evidence="1">
    <location>
        <begin position="24"/>
        <end position="57"/>
    </location>
</feature>